<feature type="DNA-binding region" description="Fork-head" evidence="2">
    <location>
        <begin position="68"/>
        <end position="156"/>
    </location>
</feature>
<reference evidence="4 5" key="1">
    <citation type="submission" date="2016-04" db="EMBL/GenBank/DDBJ databases">
        <title>The genome of Intoshia linei affirms orthonectids as highly simplified spiralians.</title>
        <authorList>
            <person name="Mikhailov K.V."/>
            <person name="Slusarev G.S."/>
            <person name="Nikitin M.A."/>
            <person name="Logacheva M.D."/>
            <person name="Penin A."/>
            <person name="Aleoshin V."/>
            <person name="Panchin Y.V."/>
        </authorList>
    </citation>
    <scope>NUCLEOTIDE SEQUENCE [LARGE SCALE GENOMIC DNA]</scope>
    <source>
        <strain evidence="4">Intl2013</strain>
        <tissue evidence="4">Whole animal</tissue>
    </source>
</reference>
<keyword evidence="2" id="KW-0539">Nucleus</keyword>
<feature type="domain" description="Fork-head" evidence="3">
    <location>
        <begin position="68"/>
        <end position="156"/>
    </location>
</feature>
<comment type="subcellular location">
    <subcellularLocation>
        <location evidence="2">Nucleus</location>
    </subcellularLocation>
</comment>
<dbReference type="InterPro" id="IPR001766">
    <property type="entry name" value="Fork_head_dom"/>
</dbReference>
<dbReference type="Gene3D" id="1.10.10.10">
    <property type="entry name" value="Winged helix-like DNA-binding domain superfamily/Winged helix DNA-binding domain"/>
    <property type="match status" value="1"/>
</dbReference>
<dbReference type="Pfam" id="PF00250">
    <property type="entry name" value="Forkhead"/>
    <property type="match status" value="1"/>
</dbReference>
<dbReference type="SUPFAM" id="SSF46785">
    <property type="entry name" value="Winged helix' DNA-binding domain"/>
    <property type="match status" value="1"/>
</dbReference>
<evidence type="ECO:0000259" key="3">
    <source>
        <dbReference type="PROSITE" id="PS50039"/>
    </source>
</evidence>
<dbReference type="GO" id="GO:0005634">
    <property type="term" value="C:nucleus"/>
    <property type="evidence" value="ECO:0007669"/>
    <property type="project" value="UniProtKB-SubCell"/>
</dbReference>
<protein>
    <recommendedName>
        <fullName evidence="3">Fork-head domain-containing protein</fullName>
    </recommendedName>
</protein>
<keyword evidence="5" id="KW-1185">Reference proteome</keyword>
<dbReference type="GO" id="GO:0043565">
    <property type="term" value="F:sequence-specific DNA binding"/>
    <property type="evidence" value="ECO:0007669"/>
    <property type="project" value="InterPro"/>
</dbReference>
<comment type="caution">
    <text evidence="4">The sequence shown here is derived from an EMBL/GenBank/DDBJ whole genome shotgun (WGS) entry which is preliminary data.</text>
</comment>
<keyword evidence="1 2" id="KW-0238">DNA-binding</keyword>
<dbReference type="GO" id="GO:0003700">
    <property type="term" value="F:DNA-binding transcription factor activity"/>
    <property type="evidence" value="ECO:0007669"/>
    <property type="project" value="InterPro"/>
</dbReference>
<dbReference type="AlphaFoldDB" id="A0A177B4V2"/>
<dbReference type="EMBL" id="LWCA01000305">
    <property type="protein sequence ID" value="OAF69298.1"/>
    <property type="molecule type" value="Genomic_DNA"/>
</dbReference>
<dbReference type="Proteomes" id="UP000078046">
    <property type="component" value="Unassembled WGS sequence"/>
</dbReference>
<gene>
    <name evidence="4" type="ORF">A3Q56_02973</name>
</gene>
<dbReference type="PROSITE" id="PS50039">
    <property type="entry name" value="FORK_HEAD_3"/>
    <property type="match status" value="1"/>
</dbReference>
<evidence type="ECO:0000256" key="2">
    <source>
        <dbReference type="PROSITE-ProRule" id="PRU00089"/>
    </source>
</evidence>
<sequence length="525" mass="61633">MVSYAEELLKEQKKQIPCDVIKLSSKKTIKKSESKKDEPLEPLSWLTKIDNPNTVDIDVKIYKERKRQPRISYKEMILASIKTTGYMFLRTHEQTRGLHLKEIVKWIRKNYPVYKKNGKAKLERAIKSCLSLNGEFYSWKPYNDYISDPKIKVWSICDNFNQFLMPLNNFVESDNSSNHQDDIYFPNQETKSKSPEIKELNSDEDKASMFLLDSFSLKKIENNTETNTGLNIQMQGPIPQSFDNCDQFNVNNLPGFMGPQNLKNNDNIFTVPVSHPAEIEYHQMYDSSCNEPMLTHDNNGLFDNPVVPLSTYMPDILIPRYHEYLQDSAHFSNDRLIHQQSRNFEHVVLSENYNRKLYDDPDSNEYINKWFQKCSKVSSKPKLSPIKFMSFPKHDKSWYNETLSDNENVLPINTYNKMQKNVNYEITETPLPDYPHTVNNICNQFDDMENQNPFIDTRNVYVAMHDNKISLLPDKGNYITFKETSTIYTSCSYPVTCPVFIIYYDRSIIKLYFVFFGVIIFRDMS</sequence>
<name>A0A177B4V2_9BILA</name>
<dbReference type="InterPro" id="IPR036388">
    <property type="entry name" value="WH-like_DNA-bd_sf"/>
</dbReference>
<proteinExistence type="predicted"/>
<dbReference type="InterPro" id="IPR036390">
    <property type="entry name" value="WH_DNA-bd_sf"/>
</dbReference>
<evidence type="ECO:0000313" key="5">
    <source>
        <dbReference type="Proteomes" id="UP000078046"/>
    </source>
</evidence>
<evidence type="ECO:0000256" key="1">
    <source>
        <dbReference type="ARBA" id="ARBA00023125"/>
    </source>
</evidence>
<accession>A0A177B4V2</accession>
<organism evidence="4 5">
    <name type="scientific">Intoshia linei</name>
    <dbReference type="NCBI Taxonomy" id="1819745"/>
    <lineage>
        <taxon>Eukaryota</taxon>
        <taxon>Metazoa</taxon>
        <taxon>Spiralia</taxon>
        <taxon>Lophotrochozoa</taxon>
        <taxon>Mesozoa</taxon>
        <taxon>Orthonectida</taxon>
        <taxon>Rhopaluridae</taxon>
        <taxon>Intoshia</taxon>
    </lineage>
</organism>
<evidence type="ECO:0000313" key="4">
    <source>
        <dbReference type="EMBL" id="OAF69298.1"/>
    </source>
</evidence>